<name>V9D4J8_9EURO</name>
<dbReference type="VEuPathDB" id="FungiDB:G647_05864"/>
<dbReference type="HOGENOM" id="CLU_027514_1_0_1"/>
<dbReference type="Proteomes" id="UP000030678">
    <property type="component" value="Unassembled WGS sequence"/>
</dbReference>
<sequence length="545" mass="61552">MPGHIPLTANEKLLRRFYEPLVLLSALDPTRGAHRPDLTSDLGLDKQSKWWRNFLDQLAFLCDFEKGGDTVTAIAVQKRVDHPIFWLASNSKSRNKARDHVRWILGRLNDMHSVAIWYDEREREILFGCIDFSRARVKTYIGWLMQALKKAKESMQGSRTPEDTLIVAEFEHLEMLESDPHQLCAHAHSLRKHRFMEVLSQRHTVHSQRGIWSDIRHFIGRLGLWHKAIRILVSGTKIFPQYIEGAQVMVVAPRGSAALPYFDNSTDMAEIVRRMVPSDQPSLAQELSAALAEVDAIAGIWGKFREDYKNIRPRPHAELLVLEHFHFENLDFVADEKYIGCSKPSCYCCNLYMQCHPGGFIPRACHGNLWINWAPPIPLPSIQLGTGRSRVRPQQHHTFGLLQKMLVRIRLDLQDQILSRRPRRARLPDSTTGMSSVPFDTDKLLASLLGPQRNLSGGQGDESAAASEGEAADARTDGLPAESSLDAGSEGRDESLTEGDLTHGNKNQNLSKAKQVQPPGAEVDEESSAEEELVFKGRKNKLYSR</sequence>
<dbReference type="GeneID" id="19984357"/>
<feature type="region of interest" description="Disordered" evidence="1">
    <location>
        <begin position="451"/>
        <end position="545"/>
    </location>
</feature>
<feature type="compositionally biased region" description="Basic and acidic residues" evidence="1">
    <location>
        <begin position="489"/>
        <end position="503"/>
    </location>
</feature>
<dbReference type="OrthoDB" id="4851849at2759"/>
<dbReference type="Pfam" id="PF14441">
    <property type="entry name" value="OTT_1508_deam"/>
    <property type="match status" value="1"/>
</dbReference>
<dbReference type="InterPro" id="IPR027796">
    <property type="entry name" value="OTT_1508_deam-like"/>
</dbReference>
<protein>
    <submittedName>
        <fullName evidence="2">Uncharacterized protein</fullName>
    </submittedName>
</protein>
<organism evidence="2 3">
    <name type="scientific">Cladophialophora carrionii CBS 160.54</name>
    <dbReference type="NCBI Taxonomy" id="1279043"/>
    <lineage>
        <taxon>Eukaryota</taxon>
        <taxon>Fungi</taxon>
        <taxon>Dikarya</taxon>
        <taxon>Ascomycota</taxon>
        <taxon>Pezizomycotina</taxon>
        <taxon>Eurotiomycetes</taxon>
        <taxon>Chaetothyriomycetidae</taxon>
        <taxon>Chaetothyriales</taxon>
        <taxon>Herpotrichiellaceae</taxon>
        <taxon>Cladophialophora</taxon>
    </lineage>
</organism>
<dbReference type="EMBL" id="KB822706">
    <property type="protein sequence ID" value="ETI21795.1"/>
    <property type="molecule type" value="Genomic_DNA"/>
</dbReference>
<feature type="compositionally biased region" description="Polar residues" evidence="1">
    <location>
        <begin position="504"/>
        <end position="514"/>
    </location>
</feature>
<dbReference type="PANTHER" id="PTHR42037">
    <property type="match status" value="1"/>
</dbReference>
<evidence type="ECO:0000256" key="1">
    <source>
        <dbReference type="SAM" id="MobiDB-lite"/>
    </source>
</evidence>
<dbReference type="PANTHER" id="PTHR42037:SF1">
    <property type="match status" value="1"/>
</dbReference>
<gene>
    <name evidence="2" type="ORF">G647_05864</name>
</gene>
<dbReference type="AlphaFoldDB" id="V9D4J8"/>
<evidence type="ECO:0000313" key="3">
    <source>
        <dbReference type="Proteomes" id="UP000030678"/>
    </source>
</evidence>
<evidence type="ECO:0000313" key="2">
    <source>
        <dbReference type="EMBL" id="ETI21795.1"/>
    </source>
</evidence>
<feature type="compositionally biased region" description="Basic residues" evidence="1">
    <location>
        <begin position="536"/>
        <end position="545"/>
    </location>
</feature>
<proteinExistence type="predicted"/>
<reference evidence="2 3" key="1">
    <citation type="submission" date="2013-03" db="EMBL/GenBank/DDBJ databases">
        <title>The Genome Sequence of Cladophialophora carrionii CBS 160.54.</title>
        <authorList>
            <consortium name="The Broad Institute Genomics Platform"/>
            <person name="Cuomo C."/>
            <person name="de Hoog S."/>
            <person name="Gorbushina A."/>
            <person name="Walker B."/>
            <person name="Young S.K."/>
            <person name="Zeng Q."/>
            <person name="Gargeya S."/>
            <person name="Fitzgerald M."/>
            <person name="Haas B."/>
            <person name="Abouelleil A."/>
            <person name="Allen A.W."/>
            <person name="Alvarado L."/>
            <person name="Arachchi H.M."/>
            <person name="Berlin A.M."/>
            <person name="Chapman S.B."/>
            <person name="Gainer-Dewar J."/>
            <person name="Goldberg J."/>
            <person name="Griggs A."/>
            <person name="Gujja S."/>
            <person name="Hansen M."/>
            <person name="Howarth C."/>
            <person name="Imamovic A."/>
            <person name="Ireland A."/>
            <person name="Larimer J."/>
            <person name="McCowan C."/>
            <person name="Murphy C."/>
            <person name="Pearson M."/>
            <person name="Poon T.W."/>
            <person name="Priest M."/>
            <person name="Roberts A."/>
            <person name="Saif S."/>
            <person name="Shea T."/>
            <person name="Sisk P."/>
            <person name="Sykes S."/>
            <person name="Wortman J."/>
            <person name="Nusbaum C."/>
            <person name="Birren B."/>
        </authorList>
    </citation>
    <scope>NUCLEOTIDE SEQUENCE [LARGE SCALE GENOMIC DNA]</scope>
    <source>
        <strain evidence="2 3">CBS 160.54</strain>
    </source>
</reference>
<dbReference type="RefSeq" id="XP_008728412.1">
    <property type="nucleotide sequence ID" value="XM_008730190.1"/>
</dbReference>
<accession>V9D4J8</accession>
<feature type="compositionally biased region" description="Acidic residues" evidence="1">
    <location>
        <begin position="522"/>
        <end position="532"/>
    </location>
</feature>